<dbReference type="GO" id="GO:0016020">
    <property type="term" value="C:membrane"/>
    <property type="evidence" value="ECO:0007669"/>
    <property type="project" value="InterPro"/>
</dbReference>
<dbReference type="SUPFAM" id="SSF103481">
    <property type="entry name" value="Multidrug resistance efflux transporter EmrE"/>
    <property type="match status" value="2"/>
</dbReference>
<keyword evidence="2" id="KW-0812">Transmembrane</keyword>
<feature type="transmembrane region" description="Helical" evidence="2">
    <location>
        <begin position="62"/>
        <end position="80"/>
    </location>
</feature>
<feature type="domain" description="EamA" evidence="3">
    <location>
        <begin position="6"/>
        <end position="131"/>
    </location>
</feature>
<feature type="transmembrane region" description="Helical" evidence="2">
    <location>
        <begin position="193"/>
        <end position="215"/>
    </location>
</feature>
<feature type="transmembrane region" description="Helical" evidence="2">
    <location>
        <begin position="7"/>
        <end position="27"/>
    </location>
</feature>
<evidence type="ECO:0000313" key="4">
    <source>
        <dbReference type="EMBL" id="MBC5717108.1"/>
    </source>
</evidence>
<protein>
    <submittedName>
        <fullName evidence="4">EamA family transporter</fullName>
    </submittedName>
</protein>
<dbReference type="EMBL" id="JACOPN010000004">
    <property type="protein sequence ID" value="MBC5717108.1"/>
    <property type="molecule type" value="Genomic_DNA"/>
</dbReference>
<dbReference type="Proteomes" id="UP000602260">
    <property type="component" value="Unassembled WGS sequence"/>
</dbReference>
<comment type="similarity">
    <text evidence="1">Belongs to the EamA transporter family.</text>
</comment>
<dbReference type="PANTHER" id="PTHR22911:SF79">
    <property type="entry name" value="MOBA-LIKE NTP TRANSFERASE DOMAIN-CONTAINING PROTEIN"/>
    <property type="match status" value="1"/>
</dbReference>
<organism evidence="4 5">
    <name type="scientific">Flintibacter faecis</name>
    <dbReference type="NCBI Taxonomy" id="2763047"/>
    <lineage>
        <taxon>Bacteria</taxon>
        <taxon>Bacillati</taxon>
        <taxon>Bacillota</taxon>
        <taxon>Clostridia</taxon>
        <taxon>Eubacteriales</taxon>
        <taxon>Flintibacter</taxon>
    </lineage>
</organism>
<feature type="transmembrane region" description="Helical" evidence="2">
    <location>
        <begin position="86"/>
        <end position="108"/>
    </location>
</feature>
<reference evidence="4" key="1">
    <citation type="submission" date="2020-08" db="EMBL/GenBank/DDBJ databases">
        <title>Genome public.</title>
        <authorList>
            <person name="Liu C."/>
            <person name="Sun Q."/>
        </authorList>
    </citation>
    <scope>NUCLEOTIDE SEQUENCE</scope>
    <source>
        <strain evidence="4">BX5</strain>
    </source>
</reference>
<sequence>MQRCTGTICIFLAAVLYSIGGLCMKVIPWSGLSINGARTGIALIVLVIYLAVIRHPLRMNRWVALGTMFIFLTNVLFAMANKMTTAANAIVLQFTAPIFVILFSIVIFRKKPGALDLAACALVFGGVIFFFLDSLTMGGGLGNVVALISGATYAGVFLMNELPDSDPISSVFWGDVLSALTGLPFLWKETEFPTTALVSVVILGVFQVAFAYILLTIGLKTTPPVTASLVSGIEPVLNPILVALFYGETMGRFALIGAAIVVFGVVGYNVLLAKKPAEEKS</sequence>
<evidence type="ECO:0000256" key="1">
    <source>
        <dbReference type="ARBA" id="ARBA00007362"/>
    </source>
</evidence>
<dbReference type="PANTHER" id="PTHR22911">
    <property type="entry name" value="ACYL-MALONYL CONDENSING ENZYME-RELATED"/>
    <property type="match status" value="1"/>
</dbReference>
<feature type="domain" description="EamA" evidence="3">
    <location>
        <begin position="141"/>
        <end position="267"/>
    </location>
</feature>
<feature type="transmembrane region" description="Helical" evidence="2">
    <location>
        <begin position="115"/>
        <end position="132"/>
    </location>
</feature>
<comment type="caution">
    <text evidence="4">The sequence shown here is derived from an EMBL/GenBank/DDBJ whole genome shotgun (WGS) entry which is preliminary data.</text>
</comment>
<evidence type="ECO:0000256" key="2">
    <source>
        <dbReference type="SAM" id="Phobius"/>
    </source>
</evidence>
<evidence type="ECO:0000313" key="5">
    <source>
        <dbReference type="Proteomes" id="UP000602260"/>
    </source>
</evidence>
<feature type="transmembrane region" description="Helical" evidence="2">
    <location>
        <begin position="33"/>
        <end position="53"/>
    </location>
</feature>
<keyword evidence="2" id="KW-1133">Transmembrane helix</keyword>
<keyword evidence="5" id="KW-1185">Reference proteome</keyword>
<keyword evidence="2" id="KW-0472">Membrane</keyword>
<proteinExistence type="inferred from homology"/>
<dbReference type="InterPro" id="IPR000620">
    <property type="entry name" value="EamA_dom"/>
</dbReference>
<name>A0A8J6M413_9FIRM</name>
<dbReference type="RefSeq" id="WP_186878410.1">
    <property type="nucleotide sequence ID" value="NZ_JACOPN010000004.1"/>
</dbReference>
<evidence type="ECO:0000259" key="3">
    <source>
        <dbReference type="Pfam" id="PF00892"/>
    </source>
</evidence>
<dbReference type="AlphaFoldDB" id="A0A8J6M413"/>
<feature type="transmembrane region" description="Helical" evidence="2">
    <location>
        <begin position="138"/>
        <end position="158"/>
    </location>
</feature>
<gene>
    <name evidence="4" type="ORF">H8S55_07225</name>
</gene>
<dbReference type="Pfam" id="PF00892">
    <property type="entry name" value="EamA"/>
    <property type="match status" value="2"/>
</dbReference>
<dbReference type="InterPro" id="IPR037185">
    <property type="entry name" value="EmrE-like"/>
</dbReference>
<feature type="transmembrane region" description="Helical" evidence="2">
    <location>
        <begin position="253"/>
        <end position="272"/>
    </location>
</feature>
<accession>A0A8J6M413</accession>
<dbReference type="Gene3D" id="1.10.3730.20">
    <property type="match status" value="1"/>
</dbReference>